<evidence type="ECO:0000313" key="3">
    <source>
        <dbReference type="Proteomes" id="UP000028524"/>
    </source>
</evidence>
<accession>A0A084QRY3</accession>
<dbReference type="OrthoDB" id="10478789at2759"/>
<reference evidence="2 3" key="1">
    <citation type="journal article" date="2014" name="BMC Genomics">
        <title>Comparative genome sequencing reveals chemotype-specific gene clusters in the toxigenic black mold Stachybotrys.</title>
        <authorList>
            <person name="Semeiks J."/>
            <person name="Borek D."/>
            <person name="Otwinowski Z."/>
            <person name="Grishin N.V."/>
        </authorList>
    </citation>
    <scope>NUCLEOTIDE SEQUENCE [LARGE SCALE GENOMIC DNA]</scope>
    <source>
        <strain evidence="2 3">IBT 40285</strain>
    </source>
</reference>
<dbReference type="Proteomes" id="UP000028524">
    <property type="component" value="Unassembled WGS sequence"/>
</dbReference>
<protein>
    <submittedName>
        <fullName evidence="2">Uncharacterized protein</fullName>
    </submittedName>
</protein>
<keyword evidence="3" id="KW-1185">Reference proteome</keyword>
<dbReference type="EMBL" id="KL660411">
    <property type="protein sequence ID" value="KFA66718.1"/>
    <property type="molecule type" value="Genomic_DNA"/>
</dbReference>
<evidence type="ECO:0000313" key="2">
    <source>
        <dbReference type="EMBL" id="KFA66718.1"/>
    </source>
</evidence>
<name>A0A084QRY3_STAC4</name>
<evidence type="ECO:0000256" key="1">
    <source>
        <dbReference type="SAM" id="MobiDB-lite"/>
    </source>
</evidence>
<organism evidence="2 3">
    <name type="scientific">Stachybotrys chlorohalonatus (strain IBT 40285)</name>
    <dbReference type="NCBI Taxonomy" id="1283841"/>
    <lineage>
        <taxon>Eukaryota</taxon>
        <taxon>Fungi</taxon>
        <taxon>Dikarya</taxon>
        <taxon>Ascomycota</taxon>
        <taxon>Pezizomycotina</taxon>
        <taxon>Sordariomycetes</taxon>
        <taxon>Hypocreomycetidae</taxon>
        <taxon>Hypocreales</taxon>
        <taxon>Stachybotryaceae</taxon>
        <taxon>Stachybotrys</taxon>
    </lineage>
</organism>
<dbReference type="AlphaFoldDB" id="A0A084QRY3"/>
<dbReference type="HOGENOM" id="CLU_1251397_0_0_1"/>
<sequence length="218" mass="24229">MHNSPRTSSPNPPSREALYPYVKASPVMHRFSFPRPPRDDPSLPRGRKIPRFWFPREQTLSERKLPTRGASTPSLAQDMGRRSKVDCGIKPPSSTGNPVTRGYSGEAKTNLETAYLISQLRSEAYADLPWQWWKSTLLVGFSSTQLAVRRTLKVAKQDHDGDDDVSPGRSSLVRRSRGGEVNTTITDTPAAPNTAHICHECGKLRVSAVFGACNDWMP</sequence>
<proteinExistence type="predicted"/>
<feature type="region of interest" description="Disordered" evidence="1">
    <location>
        <begin position="66"/>
        <end position="104"/>
    </location>
</feature>
<feature type="region of interest" description="Disordered" evidence="1">
    <location>
        <begin position="155"/>
        <end position="188"/>
    </location>
</feature>
<gene>
    <name evidence="2" type="ORF">S40285_10267</name>
</gene>
<dbReference type="InParanoid" id="A0A084QRY3"/>